<dbReference type="SMART" id="SM00487">
    <property type="entry name" value="DEXDc"/>
    <property type="match status" value="1"/>
</dbReference>
<dbReference type="GO" id="GO:0003724">
    <property type="term" value="F:RNA helicase activity"/>
    <property type="evidence" value="ECO:0007669"/>
    <property type="project" value="InterPro"/>
</dbReference>
<evidence type="ECO:0000256" key="6">
    <source>
        <dbReference type="PROSITE-ProRule" id="PRU00552"/>
    </source>
</evidence>
<dbReference type="GO" id="GO:0003676">
    <property type="term" value="F:nucleic acid binding"/>
    <property type="evidence" value="ECO:0007669"/>
    <property type="project" value="InterPro"/>
</dbReference>
<reference evidence="12" key="1">
    <citation type="journal article" date="2021" name="PeerJ">
        <title>Extensive microbial diversity within the chicken gut microbiome revealed by metagenomics and culture.</title>
        <authorList>
            <person name="Gilroy R."/>
            <person name="Ravi A."/>
            <person name="Getino M."/>
            <person name="Pursley I."/>
            <person name="Horton D.L."/>
            <person name="Alikhan N.F."/>
            <person name="Baker D."/>
            <person name="Gharbi K."/>
            <person name="Hall N."/>
            <person name="Watson M."/>
            <person name="Adriaenssens E.M."/>
            <person name="Foster-Nyarko E."/>
            <person name="Jarju S."/>
            <person name="Secka A."/>
            <person name="Antonio M."/>
            <person name="Oren A."/>
            <person name="Chaudhuri R.R."/>
            <person name="La Ragione R."/>
            <person name="Hildebrand F."/>
            <person name="Pallen M.J."/>
        </authorList>
    </citation>
    <scope>NUCLEOTIDE SEQUENCE</scope>
    <source>
        <strain evidence="12">ChiGjej6B6-11269</strain>
    </source>
</reference>
<feature type="domain" description="Helicase C-terminal" evidence="10">
    <location>
        <begin position="217"/>
        <end position="377"/>
    </location>
</feature>
<organism evidence="12 13">
    <name type="scientific">Slackia equolifaciens</name>
    <dbReference type="NCBI Taxonomy" id="498718"/>
    <lineage>
        <taxon>Bacteria</taxon>
        <taxon>Bacillati</taxon>
        <taxon>Actinomycetota</taxon>
        <taxon>Coriobacteriia</taxon>
        <taxon>Eggerthellales</taxon>
        <taxon>Eggerthellaceae</taxon>
        <taxon>Slackia</taxon>
    </lineage>
</organism>
<dbReference type="AlphaFoldDB" id="A0A9D2UWY3"/>
<feature type="domain" description="DEAD-box RNA helicase Q" evidence="11">
    <location>
        <begin position="2"/>
        <end position="30"/>
    </location>
</feature>
<keyword evidence="2 7" id="KW-0378">Hydrolase</keyword>
<evidence type="ECO:0000259" key="9">
    <source>
        <dbReference type="PROSITE" id="PS51192"/>
    </source>
</evidence>
<evidence type="ECO:0000256" key="8">
    <source>
        <dbReference type="SAM" id="MobiDB-lite"/>
    </source>
</evidence>
<evidence type="ECO:0000259" key="11">
    <source>
        <dbReference type="PROSITE" id="PS51195"/>
    </source>
</evidence>
<evidence type="ECO:0000256" key="1">
    <source>
        <dbReference type="ARBA" id="ARBA00022741"/>
    </source>
</evidence>
<evidence type="ECO:0000256" key="7">
    <source>
        <dbReference type="RuleBase" id="RU000492"/>
    </source>
</evidence>
<dbReference type="SUPFAM" id="SSF52540">
    <property type="entry name" value="P-loop containing nucleoside triphosphate hydrolases"/>
    <property type="match status" value="1"/>
</dbReference>
<feature type="compositionally biased region" description="Basic and acidic residues" evidence="8">
    <location>
        <begin position="423"/>
        <end position="468"/>
    </location>
</feature>
<dbReference type="PROSITE" id="PS00039">
    <property type="entry name" value="DEAD_ATP_HELICASE"/>
    <property type="match status" value="1"/>
</dbReference>
<dbReference type="PROSITE" id="PS51195">
    <property type="entry name" value="Q_MOTIF"/>
    <property type="match status" value="1"/>
</dbReference>
<dbReference type="Pfam" id="PF00270">
    <property type="entry name" value="DEAD"/>
    <property type="match status" value="1"/>
</dbReference>
<protein>
    <submittedName>
        <fullName evidence="12">DEAD/DEAH box helicase</fullName>
    </submittedName>
</protein>
<keyword evidence="3 7" id="KW-0347">Helicase</keyword>
<dbReference type="GO" id="GO:0016787">
    <property type="term" value="F:hydrolase activity"/>
    <property type="evidence" value="ECO:0007669"/>
    <property type="project" value="UniProtKB-KW"/>
</dbReference>
<keyword evidence="1 7" id="KW-0547">Nucleotide-binding</keyword>
<dbReference type="PANTHER" id="PTHR47959">
    <property type="entry name" value="ATP-DEPENDENT RNA HELICASE RHLE-RELATED"/>
    <property type="match status" value="1"/>
</dbReference>
<dbReference type="InterPro" id="IPR027417">
    <property type="entry name" value="P-loop_NTPase"/>
</dbReference>
<feature type="region of interest" description="Disordered" evidence="8">
    <location>
        <begin position="398"/>
        <end position="688"/>
    </location>
</feature>
<sequence length="688" mass="75734">MTAFSELGLSEKTLAAVEDLGYTEPTPVQEQAIPLVLEGRDIIAAAKTGTGKTAAFSLPSMDTLPHRAIGESGPFMLVLTPTRELASQIGETCMPIGKRTEHFVAMFVGGVKYDPQIKKLERGIDVAIATPGRLIDLMDRGAVDLSAVRVLVLDEADRMLDMGFWPQVERIVKETPDDRQTLLFSATIDRSQDKTMFSLLNDPAIVEIAHRGDTADKIDQYVIHTTRRQKPELLNALIKEKGGFRVIVFTRTKGGADNATKRLRRAGIPTEAIHADRSQAQRTRALENFRTGKTNVLVATDVLARGIDVNGVDYVVNYDLPMMPEDYVHRIGRTGRAGADGLAISLVTPETKSLLKGIQKFIGKKIDEMDYKVPADAFEPLPSDDPRVVNQARIAEEERRAAAEKRGSSKTEGKRGRKRKMRSRDIERAEEHKKRKAAEAEGREYVAPERPKREKSDRPLSLEERQARAEAQFNAMFDIPNIEGGKRKEAGRDIKEAKRKGKRGGEHTYSYEQFSHGKRKGQAGAEARHERGRDYDFDRKSHKNRDFDGGFDGEFGGEGDRKTRGKKYSSKQYSDGRGTRPGKKSYGKGAAKHAGKSARAANRNSNEGFRTAAGDGKRGGKGAFQRSGKSGFGGNGNHGKGSQGGRTLRGDFSGRGKSEFRPGRSNRNAGGNRPTNNRGGKGGMKRGR</sequence>
<feature type="compositionally biased region" description="Basic and acidic residues" evidence="8">
    <location>
        <begin position="648"/>
        <end position="662"/>
    </location>
</feature>
<evidence type="ECO:0000313" key="13">
    <source>
        <dbReference type="Proteomes" id="UP000786989"/>
    </source>
</evidence>
<dbReference type="PANTHER" id="PTHR47959:SF13">
    <property type="entry name" value="ATP-DEPENDENT RNA HELICASE RHLE"/>
    <property type="match status" value="1"/>
</dbReference>
<dbReference type="PROSITE" id="PS51194">
    <property type="entry name" value="HELICASE_CTER"/>
    <property type="match status" value="1"/>
</dbReference>
<proteinExistence type="inferred from homology"/>
<evidence type="ECO:0000256" key="5">
    <source>
        <dbReference type="ARBA" id="ARBA00038437"/>
    </source>
</evidence>
<evidence type="ECO:0000256" key="4">
    <source>
        <dbReference type="ARBA" id="ARBA00022840"/>
    </source>
</evidence>
<evidence type="ECO:0000313" key="12">
    <source>
        <dbReference type="EMBL" id="HJF65676.1"/>
    </source>
</evidence>
<dbReference type="EMBL" id="DYWI01000115">
    <property type="protein sequence ID" value="HJF65676.1"/>
    <property type="molecule type" value="Genomic_DNA"/>
</dbReference>
<evidence type="ECO:0000259" key="10">
    <source>
        <dbReference type="PROSITE" id="PS51194"/>
    </source>
</evidence>
<dbReference type="InterPro" id="IPR011545">
    <property type="entry name" value="DEAD/DEAH_box_helicase_dom"/>
</dbReference>
<comment type="caution">
    <text evidence="12">The sequence shown here is derived from an EMBL/GenBank/DDBJ whole genome shotgun (WGS) entry which is preliminary data.</text>
</comment>
<dbReference type="InterPro" id="IPR044742">
    <property type="entry name" value="DEAD/DEAH_RhlB"/>
</dbReference>
<evidence type="ECO:0000256" key="2">
    <source>
        <dbReference type="ARBA" id="ARBA00022801"/>
    </source>
</evidence>
<dbReference type="PROSITE" id="PS51192">
    <property type="entry name" value="HELICASE_ATP_BIND_1"/>
    <property type="match status" value="1"/>
</dbReference>
<keyword evidence="4 7" id="KW-0067">ATP-binding</keyword>
<name>A0A9D2UWY3_9ACTN</name>
<gene>
    <name evidence="12" type="ORF">K8U77_06135</name>
</gene>
<feature type="compositionally biased region" description="Basic and acidic residues" evidence="8">
    <location>
        <begin position="398"/>
        <end position="414"/>
    </location>
</feature>
<feature type="short sequence motif" description="Q motif" evidence="6">
    <location>
        <begin position="2"/>
        <end position="30"/>
    </location>
</feature>
<reference evidence="12" key="2">
    <citation type="submission" date="2021-09" db="EMBL/GenBank/DDBJ databases">
        <authorList>
            <person name="Gilroy R."/>
        </authorList>
    </citation>
    <scope>NUCLEOTIDE SEQUENCE</scope>
    <source>
        <strain evidence="12">ChiGjej6B6-11269</strain>
    </source>
</reference>
<evidence type="ECO:0000256" key="3">
    <source>
        <dbReference type="ARBA" id="ARBA00022806"/>
    </source>
</evidence>
<dbReference type="SMART" id="SM00490">
    <property type="entry name" value="HELICc"/>
    <property type="match status" value="1"/>
</dbReference>
<dbReference type="InterPro" id="IPR014014">
    <property type="entry name" value="RNA_helicase_DEAD_Q_motif"/>
</dbReference>
<dbReference type="InterPro" id="IPR001650">
    <property type="entry name" value="Helicase_C-like"/>
</dbReference>
<dbReference type="InterPro" id="IPR014001">
    <property type="entry name" value="Helicase_ATP-bd"/>
</dbReference>
<feature type="compositionally biased region" description="Basic and acidic residues" evidence="8">
    <location>
        <begin position="484"/>
        <end position="496"/>
    </location>
</feature>
<dbReference type="Proteomes" id="UP000786989">
    <property type="component" value="Unassembled WGS sequence"/>
</dbReference>
<dbReference type="InterPro" id="IPR050079">
    <property type="entry name" value="DEAD_box_RNA_helicase"/>
</dbReference>
<feature type="domain" description="Helicase ATP-binding" evidence="9">
    <location>
        <begin position="33"/>
        <end position="206"/>
    </location>
</feature>
<comment type="similarity">
    <text evidence="5 7">Belongs to the DEAD box helicase family.</text>
</comment>
<feature type="compositionally biased region" description="Basic residues" evidence="8">
    <location>
        <begin position="580"/>
        <end position="596"/>
    </location>
</feature>
<dbReference type="Pfam" id="PF00271">
    <property type="entry name" value="Helicase_C"/>
    <property type="match status" value="1"/>
</dbReference>
<dbReference type="CDD" id="cd18787">
    <property type="entry name" value="SF2_C_DEAD"/>
    <property type="match status" value="1"/>
</dbReference>
<feature type="compositionally biased region" description="Polar residues" evidence="8">
    <location>
        <begin position="665"/>
        <end position="677"/>
    </location>
</feature>
<dbReference type="Gene3D" id="3.40.50.300">
    <property type="entry name" value="P-loop containing nucleotide triphosphate hydrolases"/>
    <property type="match status" value="2"/>
</dbReference>
<dbReference type="GO" id="GO:0005524">
    <property type="term" value="F:ATP binding"/>
    <property type="evidence" value="ECO:0007669"/>
    <property type="project" value="UniProtKB-KW"/>
</dbReference>
<accession>A0A9D2UWY3</accession>
<dbReference type="CDD" id="cd00268">
    <property type="entry name" value="DEADc"/>
    <property type="match status" value="1"/>
</dbReference>
<dbReference type="InterPro" id="IPR000629">
    <property type="entry name" value="RNA-helicase_DEAD-box_CS"/>
</dbReference>
<feature type="compositionally biased region" description="Gly residues" evidence="8">
    <location>
        <begin position="630"/>
        <end position="644"/>
    </location>
</feature>
<dbReference type="GO" id="GO:0005829">
    <property type="term" value="C:cytosol"/>
    <property type="evidence" value="ECO:0007669"/>
    <property type="project" value="TreeGrafter"/>
</dbReference>
<feature type="compositionally biased region" description="Basic and acidic residues" evidence="8">
    <location>
        <begin position="526"/>
        <end position="548"/>
    </location>
</feature>